<dbReference type="EMBL" id="BJUB01000001">
    <property type="protein sequence ID" value="GEK19573.1"/>
    <property type="molecule type" value="Genomic_DNA"/>
</dbReference>
<feature type="domain" description="HTH tetR-type" evidence="5">
    <location>
        <begin position="22"/>
        <end position="82"/>
    </location>
</feature>
<dbReference type="Pfam" id="PF02909">
    <property type="entry name" value="TetR_C_1"/>
    <property type="match status" value="1"/>
</dbReference>
<evidence type="ECO:0000256" key="3">
    <source>
        <dbReference type="ARBA" id="ARBA00023163"/>
    </source>
</evidence>
<dbReference type="InterPro" id="IPR009057">
    <property type="entry name" value="Homeodomain-like_sf"/>
</dbReference>
<proteinExistence type="predicted"/>
<dbReference type="Proteomes" id="UP000321118">
    <property type="component" value="Unassembled WGS sequence"/>
</dbReference>
<evidence type="ECO:0000313" key="6">
    <source>
        <dbReference type="EMBL" id="GEK19573.1"/>
    </source>
</evidence>
<evidence type="ECO:0000256" key="1">
    <source>
        <dbReference type="ARBA" id="ARBA00023015"/>
    </source>
</evidence>
<sequence length="229" mass="24220">METEHTSIWLRPARGARGRAPEHTRDGIAAVGVRLADSVGLGAVTMRSVAEALGGGSASLYRYVQSRDELVALMVDQVNGEIDYSVLAGTDWLADLLALGRQSRAVYLRHPWLLATPAATGNLGPRAVDYLEHALGAMQDLELDGHRKLEAVGVFTAVVRLLAGTEIEQRGTGPVDRRRQLAAAAHLAGLVGAGAHPHLAAALATPPAEPDADQVERVLTRVLRGLLGT</sequence>
<dbReference type="GO" id="GO:0003700">
    <property type="term" value="F:DNA-binding transcription factor activity"/>
    <property type="evidence" value="ECO:0007669"/>
    <property type="project" value="TreeGrafter"/>
</dbReference>
<organism evidence="6 7">
    <name type="scientific">Cellulomonas xylanilytica</name>
    <dbReference type="NCBI Taxonomy" id="233583"/>
    <lineage>
        <taxon>Bacteria</taxon>
        <taxon>Bacillati</taxon>
        <taxon>Actinomycetota</taxon>
        <taxon>Actinomycetes</taxon>
        <taxon>Micrococcales</taxon>
        <taxon>Cellulomonadaceae</taxon>
        <taxon>Cellulomonas</taxon>
    </lineage>
</organism>
<keyword evidence="7" id="KW-1185">Reference proteome</keyword>
<dbReference type="Pfam" id="PF00440">
    <property type="entry name" value="TetR_N"/>
    <property type="match status" value="1"/>
</dbReference>
<dbReference type="PANTHER" id="PTHR30055">
    <property type="entry name" value="HTH-TYPE TRANSCRIPTIONAL REGULATOR RUTR"/>
    <property type="match status" value="1"/>
</dbReference>
<dbReference type="InterPro" id="IPR036271">
    <property type="entry name" value="Tet_transcr_reg_TetR-rel_C_sf"/>
</dbReference>
<evidence type="ECO:0000256" key="4">
    <source>
        <dbReference type="PROSITE-ProRule" id="PRU00335"/>
    </source>
</evidence>
<keyword evidence="3" id="KW-0804">Transcription</keyword>
<dbReference type="AlphaFoldDB" id="A0A510UY32"/>
<evidence type="ECO:0000259" key="5">
    <source>
        <dbReference type="PROSITE" id="PS50977"/>
    </source>
</evidence>
<dbReference type="SUPFAM" id="SSF46689">
    <property type="entry name" value="Homeodomain-like"/>
    <property type="match status" value="1"/>
</dbReference>
<dbReference type="InterPro" id="IPR004111">
    <property type="entry name" value="Repressor_TetR_C"/>
</dbReference>
<reference evidence="6 7" key="1">
    <citation type="submission" date="2019-07" db="EMBL/GenBank/DDBJ databases">
        <title>Whole genome shotgun sequence of Cellulomonas xylanilytica NBRC 101102.</title>
        <authorList>
            <person name="Hosoyama A."/>
            <person name="Uohara A."/>
            <person name="Ohji S."/>
            <person name="Ichikawa N."/>
        </authorList>
    </citation>
    <scope>NUCLEOTIDE SEQUENCE [LARGE SCALE GENOMIC DNA]</scope>
    <source>
        <strain evidence="6 7">NBRC 101102</strain>
    </source>
</reference>
<gene>
    <name evidence="6" type="ORF">CXY01_00930</name>
</gene>
<dbReference type="RefSeq" id="WP_222594456.1">
    <property type="nucleotide sequence ID" value="NZ_BJUB01000001.1"/>
</dbReference>
<dbReference type="InterPro" id="IPR001647">
    <property type="entry name" value="HTH_TetR"/>
</dbReference>
<dbReference type="GO" id="GO:0045892">
    <property type="term" value="P:negative regulation of DNA-templated transcription"/>
    <property type="evidence" value="ECO:0007669"/>
    <property type="project" value="InterPro"/>
</dbReference>
<dbReference type="PANTHER" id="PTHR30055:SF151">
    <property type="entry name" value="TRANSCRIPTIONAL REGULATORY PROTEIN"/>
    <property type="match status" value="1"/>
</dbReference>
<comment type="caution">
    <text evidence="6">The sequence shown here is derived from an EMBL/GenBank/DDBJ whole genome shotgun (WGS) entry which is preliminary data.</text>
</comment>
<name>A0A510UY32_9CELL</name>
<dbReference type="GO" id="GO:0000976">
    <property type="term" value="F:transcription cis-regulatory region binding"/>
    <property type="evidence" value="ECO:0007669"/>
    <property type="project" value="TreeGrafter"/>
</dbReference>
<dbReference type="PROSITE" id="PS50977">
    <property type="entry name" value="HTH_TETR_2"/>
    <property type="match status" value="1"/>
</dbReference>
<dbReference type="Gene3D" id="1.10.357.10">
    <property type="entry name" value="Tetracycline Repressor, domain 2"/>
    <property type="match status" value="1"/>
</dbReference>
<keyword evidence="2 4" id="KW-0238">DNA-binding</keyword>
<dbReference type="SUPFAM" id="SSF48498">
    <property type="entry name" value="Tetracyclin repressor-like, C-terminal domain"/>
    <property type="match status" value="1"/>
</dbReference>
<dbReference type="InterPro" id="IPR050109">
    <property type="entry name" value="HTH-type_TetR-like_transc_reg"/>
</dbReference>
<evidence type="ECO:0000313" key="7">
    <source>
        <dbReference type="Proteomes" id="UP000321118"/>
    </source>
</evidence>
<dbReference type="Gene3D" id="1.10.10.60">
    <property type="entry name" value="Homeodomain-like"/>
    <property type="match status" value="1"/>
</dbReference>
<feature type="DNA-binding region" description="H-T-H motif" evidence="4">
    <location>
        <begin position="45"/>
        <end position="64"/>
    </location>
</feature>
<accession>A0A510UY32</accession>
<keyword evidence="1" id="KW-0805">Transcription regulation</keyword>
<evidence type="ECO:0000256" key="2">
    <source>
        <dbReference type="ARBA" id="ARBA00023125"/>
    </source>
</evidence>
<protein>
    <recommendedName>
        <fullName evidence="5">HTH tetR-type domain-containing protein</fullName>
    </recommendedName>
</protein>